<comment type="similarity">
    <text evidence="1">Belongs to the amidase family.</text>
</comment>
<dbReference type="GO" id="GO:0003824">
    <property type="term" value="F:catalytic activity"/>
    <property type="evidence" value="ECO:0007669"/>
    <property type="project" value="InterPro"/>
</dbReference>
<evidence type="ECO:0000256" key="1">
    <source>
        <dbReference type="ARBA" id="ARBA00009199"/>
    </source>
</evidence>
<dbReference type="Pfam" id="PF01425">
    <property type="entry name" value="Amidase"/>
    <property type="match status" value="1"/>
</dbReference>
<organism evidence="3 4">
    <name type="scientific">Phenylobacterium parvum</name>
    <dbReference type="NCBI Taxonomy" id="2201350"/>
    <lineage>
        <taxon>Bacteria</taxon>
        <taxon>Pseudomonadati</taxon>
        <taxon>Pseudomonadota</taxon>
        <taxon>Alphaproteobacteria</taxon>
        <taxon>Caulobacterales</taxon>
        <taxon>Caulobacteraceae</taxon>
        <taxon>Phenylobacterium</taxon>
    </lineage>
</organism>
<dbReference type="InterPro" id="IPR023631">
    <property type="entry name" value="Amidase_dom"/>
</dbReference>
<accession>A0A2Z3HZS6</accession>
<protein>
    <submittedName>
        <fullName evidence="3">Amidase</fullName>
    </submittedName>
</protein>
<name>A0A2Z3HZS6_9CAUL</name>
<evidence type="ECO:0000313" key="4">
    <source>
        <dbReference type="Proteomes" id="UP000247763"/>
    </source>
</evidence>
<dbReference type="RefSeq" id="WP_110450835.1">
    <property type="nucleotide sequence ID" value="NZ_CP029479.1"/>
</dbReference>
<dbReference type="InterPro" id="IPR036928">
    <property type="entry name" value="AS_sf"/>
</dbReference>
<dbReference type="OrthoDB" id="9814821at2"/>
<dbReference type="PANTHER" id="PTHR11895:SF7">
    <property type="entry name" value="GLUTAMYL-TRNA(GLN) AMIDOTRANSFERASE SUBUNIT A, MITOCHONDRIAL"/>
    <property type="match status" value="1"/>
</dbReference>
<keyword evidence="4" id="KW-1185">Reference proteome</keyword>
<feature type="domain" description="Amidase" evidence="2">
    <location>
        <begin position="26"/>
        <end position="447"/>
    </location>
</feature>
<dbReference type="InterPro" id="IPR000120">
    <property type="entry name" value="Amidase"/>
</dbReference>
<evidence type="ECO:0000313" key="3">
    <source>
        <dbReference type="EMBL" id="AWM78269.1"/>
    </source>
</evidence>
<dbReference type="PROSITE" id="PS00571">
    <property type="entry name" value="AMIDASES"/>
    <property type="match status" value="1"/>
</dbReference>
<reference evidence="4" key="1">
    <citation type="submission" date="2018-05" db="EMBL/GenBank/DDBJ databases">
        <title>Genome sequencing of Phenylobacterium sp. HYN0004.</title>
        <authorList>
            <person name="Yi H."/>
            <person name="Baek C."/>
        </authorList>
    </citation>
    <scope>NUCLEOTIDE SEQUENCE [LARGE SCALE GENOMIC DNA]</scope>
    <source>
        <strain evidence="4">HYN0004</strain>
    </source>
</reference>
<dbReference type="KEGG" id="phb:HYN04_11210"/>
<dbReference type="Gene3D" id="3.90.1300.10">
    <property type="entry name" value="Amidase signature (AS) domain"/>
    <property type="match status" value="1"/>
</dbReference>
<dbReference type="SUPFAM" id="SSF75304">
    <property type="entry name" value="Amidase signature (AS) enzymes"/>
    <property type="match status" value="1"/>
</dbReference>
<sequence>MTQDLTRASAAELSGLYAARKASPVEVLEAVLDKAARLNPVLNALPLIDADGARAQARASEARWAKGEPLSPLDGVPVSIKELIKVKGWPLTMASQLTDKTPQTEDATTVSRLREAGTVIFASNSSPEYGFKGVTDSPLNGITRNPWNTERTPGGSSGGAGAAVAAGIGPLSIGTDGGGSVRIPAACTGLVGLKATYGRIPAWPASMHGDLANTGPMTRTTRDAALMLNVLKGADVRDPLALPPTDVDFVAGLDRSLKGLKVGLVLKFGDFFLDPEVEAAVLKAADRFRALGCEVVPITSPTENGETGRVFVAHWFAALQRLLQLYPEARHGEFDPALYEQAKIGAKLDVKTIIDSQVRRREMAHAWNQVFAEYDLVLSPTMSTLPPQVGRNVPDGPDGRPNPYWTNTAIFNLTRHPAVSVPCGISSIGAPFGLQIAAAHSRDDLVLAAAEAFERQDPLAFPHL</sequence>
<dbReference type="PANTHER" id="PTHR11895">
    <property type="entry name" value="TRANSAMIDASE"/>
    <property type="match status" value="1"/>
</dbReference>
<evidence type="ECO:0000259" key="2">
    <source>
        <dbReference type="Pfam" id="PF01425"/>
    </source>
</evidence>
<gene>
    <name evidence="3" type="ORF">HYN04_11210</name>
</gene>
<dbReference type="InterPro" id="IPR020556">
    <property type="entry name" value="Amidase_CS"/>
</dbReference>
<dbReference type="AlphaFoldDB" id="A0A2Z3HZS6"/>
<dbReference type="Proteomes" id="UP000247763">
    <property type="component" value="Chromosome"/>
</dbReference>
<proteinExistence type="inferred from homology"/>
<dbReference type="EMBL" id="CP029479">
    <property type="protein sequence ID" value="AWM78269.1"/>
    <property type="molecule type" value="Genomic_DNA"/>
</dbReference>